<feature type="transmembrane region" description="Helical" evidence="13">
    <location>
        <begin position="934"/>
        <end position="953"/>
    </location>
</feature>
<dbReference type="FunFam" id="3.40.50.300:FF:000702">
    <property type="entry name" value="ABC transporter (Adp1)"/>
    <property type="match status" value="1"/>
</dbReference>
<dbReference type="Gene3D" id="2.10.25.10">
    <property type="entry name" value="Laminin"/>
    <property type="match status" value="1"/>
</dbReference>
<dbReference type="EMBL" id="JASEJX010000015">
    <property type="protein sequence ID" value="KAK4515025.1"/>
    <property type="molecule type" value="Genomic_DNA"/>
</dbReference>
<evidence type="ECO:0000256" key="11">
    <source>
        <dbReference type="ARBA" id="ARBA00023180"/>
    </source>
</evidence>
<dbReference type="PROSITE" id="PS01186">
    <property type="entry name" value="EGF_2"/>
    <property type="match status" value="1"/>
</dbReference>
<keyword evidence="12" id="KW-0245">EGF-like domain</keyword>
<feature type="transmembrane region" description="Helical" evidence="13">
    <location>
        <begin position="791"/>
        <end position="814"/>
    </location>
</feature>
<dbReference type="GeneID" id="89946336"/>
<dbReference type="SUPFAM" id="SSF52540">
    <property type="entry name" value="P-loop containing nucleoside triphosphate hydrolases"/>
    <property type="match status" value="1"/>
</dbReference>
<keyword evidence="10 13" id="KW-0472">Membrane</keyword>
<protein>
    <submittedName>
        <fullName evidence="17">Uncharacterized protein</fullName>
    </submittedName>
</protein>
<keyword evidence="7" id="KW-0256">Endoplasmic reticulum</keyword>
<feature type="transmembrane region" description="Helical" evidence="13">
    <location>
        <begin position="1023"/>
        <end position="1042"/>
    </location>
</feature>
<dbReference type="Pfam" id="PF01061">
    <property type="entry name" value="ABC2_membrane"/>
    <property type="match status" value="1"/>
</dbReference>
<feature type="transmembrane region" description="Helical" evidence="13">
    <location>
        <begin position="314"/>
        <end position="339"/>
    </location>
</feature>
<dbReference type="PANTHER" id="PTHR48041:SF2">
    <property type="entry name" value="ATP-DEPENDENT PERMEASE-RELATED"/>
    <property type="match status" value="1"/>
</dbReference>
<comment type="caution">
    <text evidence="12">Lacks conserved residue(s) required for the propagation of feature annotation.</text>
</comment>
<feature type="transmembrane region" description="Helical" evidence="13">
    <location>
        <begin position="904"/>
        <end position="927"/>
    </location>
</feature>
<proteinExistence type="inferred from homology"/>
<dbReference type="InterPro" id="IPR050352">
    <property type="entry name" value="ABCG_transporters"/>
</dbReference>
<dbReference type="InterPro" id="IPR013525">
    <property type="entry name" value="ABC2_TM"/>
</dbReference>
<keyword evidence="5 14" id="KW-0732">Signal</keyword>
<feature type="signal peptide" evidence="14">
    <location>
        <begin position="1"/>
        <end position="20"/>
    </location>
</feature>
<keyword evidence="8" id="KW-0067">ATP-binding</keyword>
<feature type="domain" description="EGF-like" evidence="15">
    <location>
        <begin position="63"/>
        <end position="92"/>
    </location>
</feature>
<dbReference type="InterPro" id="IPR017871">
    <property type="entry name" value="ABC_transporter-like_CS"/>
</dbReference>
<dbReference type="PANTHER" id="PTHR48041">
    <property type="entry name" value="ABC TRANSPORTER G FAMILY MEMBER 28"/>
    <property type="match status" value="1"/>
</dbReference>
<feature type="transmembrane region" description="Helical" evidence="13">
    <location>
        <begin position="965"/>
        <end position="987"/>
    </location>
</feature>
<evidence type="ECO:0000256" key="13">
    <source>
        <dbReference type="SAM" id="Phobius"/>
    </source>
</evidence>
<feature type="disulfide bond" evidence="12">
    <location>
        <begin position="82"/>
        <end position="91"/>
    </location>
</feature>
<dbReference type="PROSITE" id="PS00022">
    <property type="entry name" value="EGF_1"/>
    <property type="match status" value="1"/>
</dbReference>
<dbReference type="RefSeq" id="XP_064681691.1">
    <property type="nucleotide sequence ID" value="XM_064822005.1"/>
</dbReference>
<evidence type="ECO:0000259" key="16">
    <source>
        <dbReference type="PROSITE" id="PS50893"/>
    </source>
</evidence>
<feature type="chain" id="PRO_5042991040" evidence="14">
    <location>
        <begin position="21"/>
        <end position="1046"/>
    </location>
</feature>
<dbReference type="InterPro" id="IPR000742">
    <property type="entry name" value="EGF"/>
</dbReference>
<dbReference type="PROSITE" id="PS00211">
    <property type="entry name" value="ABC_TRANSPORTER_1"/>
    <property type="match status" value="1"/>
</dbReference>
<dbReference type="Pfam" id="PF19055">
    <property type="entry name" value="ABC2_membrane_7"/>
    <property type="match status" value="1"/>
</dbReference>
<dbReference type="CDD" id="cd03213">
    <property type="entry name" value="ABCG_EPDR"/>
    <property type="match status" value="1"/>
</dbReference>
<keyword evidence="18" id="KW-1185">Reference proteome</keyword>
<dbReference type="InterPro" id="IPR043926">
    <property type="entry name" value="ABCG_dom"/>
</dbReference>
<dbReference type="GO" id="GO:0140359">
    <property type="term" value="F:ABC-type transporter activity"/>
    <property type="evidence" value="ECO:0007669"/>
    <property type="project" value="InterPro"/>
</dbReference>
<dbReference type="AlphaFoldDB" id="A0AAN7DI67"/>
<evidence type="ECO:0000313" key="17">
    <source>
        <dbReference type="EMBL" id="KAK4515025.1"/>
    </source>
</evidence>
<dbReference type="PROSITE" id="PS50893">
    <property type="entry name" value="ABC_TRANSPORTER_2"/>
    <property type="match status" value="1"/>
</dbReference>
<evidence type="ECO:0000256" key="8">
    <source>
        <dbReference type="ARBA" id="ARBA00022840"/>
    </source>
</evidence>
<keyword evidence="11" id="KW-0325">Glycoprotein</keyword>
<dbReference type="Proteomes" id="UP001304243">
    <property type="component" value="Unassembled WGS sequence"/>
</dbReference>
<dbReference type="GO" id="GO:0005789">
    <property type="term" value="C:endoplasmic reticulum membrane"/>
    <property type="evidence" value="ECO:0007669"/>
    <property type="project" value="UniProtKB-SubCell"/>
</dbReference>
<dbReference type="SMART" id="SM00382">
    <property type="entry name" value="AAA"/>
    <property type="match status" value="1"/>
</dbReference>
<dbReference type="InterPro" id="IPR003439">
    <property type="entry name" value="ABC_transporter-like_ATP-bd"/>
</dbReference>
<name>A0AAN7DI67_9FUNG</name>
<evidence type="ECO:0000256" key="3">
    <source>
        <dbReference type="ARBA" id="ARBA00022448"/>
    </source>
</evidence>
<reference evidence="17 18" key="1">
    <citation type="submission" date="2022-11" db="EMBL/GenBank/DDBJ databases">
        <title>Mucor velutinosus strain NIH1002 WGS.</title>
        <authorList>
            <person name="Subramanian P."/>
            <person name="Mullikin J.C."/>
            <person name="Segre J.A."/>
            <person name="Zelazny A.M."/>
        </authorList>
    </citation>
    <scope>NUCLEOTIDE SEQUENCE [LARGE SCALE GENOMIC DNA]</scope>
    <source>
        <strain evidence="17 18">NIH1002</strain>
    </source>
</reference>
<keyword evidence="4 13" id="KW-0812">Transmembrane</keyword>
<evidence type="ECO:0000259" key="15">
    <source>
        <dbReference type="PROSITE" id="PS50026"/>
    </source>
</evidence>
<keyword evidence="3" id="KW-0813">Transport</keyword>
<dbReference type="GO" id="GO:0016887">
    <property type="term" value="F:ATP hydrolysis activity"/>
    <property type="evidence" value="ECO:0007669"/>
    <property type="project" value="InterPro"/>
</dbReference>
<evidence type="ECO:0000256" key="2">
    <source>
        <dbReference type="ARBA" id="ARBA00005814"/>
    </source>
</evidence>
<feature type="transmembrane region" description="Helical" evidence="13">
    <location>
        <begin position="867"/>
        <end position="892"/>
    </location>
</feature>
<organism evidence="17 18">
    <name type="scientific">Mucor velutinosus</name>
    <dbReference type="NCBI Taxonomy" id="708070"/>
    <lineage>
        <taxon>Eukaryota</taxon>
        <taxon>Fungi</taxon>
        <taxon>Fungi incertae sedis</taxon>
        <taxon>Mucoromycota</taxon>
        <taxon>Mucoromycotina</taxon>
        <taxon>Mucoromycetes</taxon>
        <taxon>Mucorales</taxon>
        <taxon>Mucorineae</taxon>
        <taxon>Mucoraceae</taxon>
        <taxon>Mucor</taxon>
    </lineage>
</organism>
<keyword evidence="6" id="KW-0547">Nucleotide-binding</keyword>
<evidence type="ECO:0000256" key="10">
    <source>
        <dbReference type="ARBA" id="ARBA00023136"/>
    </source>
</evidence>
<evidence type="ECO:0000256" key="6">
    <source>
        <dbReference type="ARBA" id="ARBA00022741"/>
    </source>
</evidence>
<sequence>MARLLWLLFGLLCIIQITRAYEYNLLLENYDLVPNTPPLKSTYDIFAGNGDKDCPPCFNCLLPGFECLHFANCSEYDGKCNCPPGFGGDDCKQPLCGALPDGRNRSPRENDHCDCPEGWEGINCNVCKTDSVCNSLVPTGQNGTCYKNGITVFENYQMCNVTNRKILDQLKTQIPQVTFSCNKNQATCDFQFWVDEIESFYCHLNTCGFEQQYEYGKNTTKYTCQNIDCRCIKDEFLCGKDGSIDLTDLLADEIKGPASFNCAGPNCAFSEPAMDDLISAVFGDDSIFLDCHGGECLHYTMVPGFERPERRTNWTMIISGLSGVAVFLVIVGSVVTYFAGKRGPEGVIEIADDEAGKLMSEHTPTSLIFDNINYQVNDKKILQEASGMVQPGQIMAIMGPSGAGKTTLLDILAKRTKSGTSSGDVYLNGQEVDASHYKKLIGYVDQEEVMIPTLTVYETILYSALLRLPRSMSQAAKKYRVMEVMQELGIDAIKDSKIGQPGARSISGGERRRVAIACELVTSPSILFLDEPTSGLDAYNAFNVVECLVALAKNYKRTVVFTIHQPRSNIVTLFDQLVLVAAGRVIYSGPQSEAQHYFKQIGYDCPQGFNIADYLVDLSVGAVRRTPKQPSSAVQGSTTNTAFADDDGFFAPSVLPAGFSDGLENTTEQWASELNTRSNNPQSKQRQQQYEAAAAAAAAAVSSHEPNVVVEQAQADGLSSHLRQLVEYYQHSIIANALKENIQTAITQAQSDNEGDTVSTKSILIYKRPGPFAQFQILANRTFKNLYRNPMLMFSHYAMAVILALVCGGLFYQVSNTIAGFQNRMGLFFFYEALLGFMCLTSLQVFSSERILFARERANGYYSPTTYFLSKVLFDIIPLRVVPPLMMALISYSMVGLVEGVNEFLKFLLVLVLFNLTAAALCLAIGIVVKNLSLANLLACMSILFSMLFAGLLLNKDTMSPYFSWLKYLSFFNYALEAMLVNELLYLQLVEERFGLKIDVPGATILSTFGFNAKNYWPDVIRLSSMFGLFIFIAYIWLVLFVKERR</sequence>
<comment type="caution">
    <text evidence="17">The sequence shown here is derived from an EMBL/GenBank/DDBJ whole genome shotgun (WGS) entry which is preliminary data.</text>
</comment>
<dbReference type="Pfam" id="PF00005">
    <property type="entry name" value="ABC_tran"/>
    <property type="match status" value="1"/>
</dbReference>
<dbReference type="PROSITE" id="PS50026">
    <property type="entry name" value="EGF_3"/>
    <property type="match status" value="1"/>
</dbReference>
<keyword evidence="12" id="KW-1015">Disulfide bond</keyword>
<feature type="transmembrane region" description="Helical" evidence="13">
    <location>
        <begin position="826"/>
        <end position="846"/>
    </location>
</feature>
<evidence type="ECO:0000256" key="4">
    <source>
        <dbReference type="ARBA" id="ARBA00022692"/>
    </source>
</evidence>
<evidence type="ECO:0000256" key="7">
    <source>
        <dbReference type="ARBA" id="ARBA00022824"/>
    </source>
</evidence>
<gene>
    <name evidence="17" type="ORF">ATC70_002634</name>
</gene>
<evidence type="ECO:0000256" key="1">
    <source>
        <dbReference type="ARBA" id="ARBA00004477"/>
    </source>
</evidence>
<comment type="similarity">
    <text evidence="2">Belongs to the ABC transporter superfamily. ABCG family. Eye pigment precursor importer (TC 3.A.1.204) subfamily.</text>
</comment>
<evidence type="ECO:0000256" key="12">
    <source>
        <dbReference type="PROSITE-ProRule" id="PRU00076"/>
    </source>
</evidence>
<keyword evidence="9 13" id="KW-1133">Transmembrane helix</keyword>
<comment type="subcellular location">
    <subcellularLocation>
        <location evidence="1">Endoplasmic reticulum membrane</location>
        <topology evidence="1">Multi-pass membrane protein</topology>
    </subcellularLocation>
</comment>
<dbReference type="InterPro" id="IPR003593">
    <property type="entry name" value="AAA+_ATPase"/>
</dbReference>
<dbReference type="Gene3D" id="3.40.50.300">
    <property type="entry name" value="P-loop containing nucleotide triphosphate hydrolases"/>
    <property type="match status" value="1"/>
</dbReference>
<evidence type="ECO:0000256" key="14">
    <source>
        <dbReference type="SAM" id="SignalP"/>
    </source>
</evidence>
<dbReference type="GO" id="GO:0005524">
    <property type="term" value="F:ATP binding"/>
    <property type="evidence" value="ECO:0007669"/>
    <property type="project" value="UniProtKB-KW"/>
</dbReference>
<evidence type="ECO:0000256" key="5">
    <source>
        <dbReference type="ARBA" id="ARBA00022729"/>
    </source>
</evidence>
<accession>A0AAN7DI67</accession>
<evidence type="ECO:0000313" key="18">
    <source>
        <dbReference type="Proteomes" id="UP001304243"/>
    </source>
</evidence>
<evidence type="ECO:0000256" key="9">
    <source>
        <dbReference type="ARBA" id="ARBA00022989"/>
    </source>
</evidence>
<feature type="domain" description="ABC transporter" evidence="16">
    <location>
        <begin position="367"/>
        <end position="607"/>
    </location>
</feature>
<dbReference type="InterPro" id="IPR027417">
    <property type="entry name" value="P-loop_NTPase"/>
</dbReference>